<feature type="signal peptide" evidence="7">
    <location>
        <begin position="1"/>
        <end position="22"/>
    </location>
</feature>
<organism evidence="10 11">
    <name type="scientific">Thermus aquaticus</name>
    <dbReference type="NCBI Taxonomy" id="271"/>
    <lineage>
        <taxon>Bacteria</taxon>
        <taxon>Thermotogati</taxon>
        <taxon>Deinococcota</taxon>
        <taxon>Deinococci</taxon>
        <taxon>Thermales</taxon>
        <taxon>Thermaceae</taxon>
        <taxon>Thermus</taxon>
    </lineage>
</organism>
<keyword evidence="4 5" id="KW-0720">Serine protease</keyword>
<keyword evidence="2 5" id="KW-0645">Protease</keyword>
<feature type="domain" description="Peptidase S8/S53" evidence="8">
    <location>
        <begin position="157"/>
        <end position="385"/>
    </location>
</feature>
<feature type="active site" description="Charge relay system" evidence="5">
    <location>
        <position position="197"/>
    </location>
</feature>
<dbReference type="Pfam" id="PF00082">
    <property type="entry name" value="Peptidase_S8"/>
    <property type="match status" value="1"/>
</dbReference>
<name>A0A0M9AFU5_THEAQ</name>
<dbReference type="PRINTS" id="PR00723">
    <property type="entry name" value="SUBTILISIN"/>
</dbReference>
<dbReference type="SUPFAM" id="SSF54897">
    <property type="entry name" value="Protease propeptides/inhibitors"/>
    <property type="match status" value="1"/>
</dbReference>
<dbReference type="InterPro" id="IPR034193">
    <property type="entry name" value="PCSK9_ProteinaseK-like"/>
</dbReference>
<dbReference type="PROSITE" id="PS00136">
    <property type="entry name" value="SUBTILASE_ASP"/>
    <property type="match status" value="1"/>
</dbReference>
<dbReference type="AlphaFoldDB" id="A0A0M9AFU5"/>
<feature type="domain" description="Inhibitor I9" evidence="9">
    <location>
        <begin position="54"/>
        <end position="125"/>
    </location>
</feature>
<proteinExistence type="inferred from homology"/>
<dbReference type="InterPro" id="IPR010259">
    <property type="entry name" value="S8pro/Inhibitor_I9"/>
</dbReference>
<dbReference type="InterPro" id="IPR050131">
    <property type="entry name" value="Peptidase_S8_subtilisin-like"/>
</dbReference>
<gene>
    <name evidence="10" type="primary">pstI</name>
    <name evidence="10" type="ORF">BVI061214_02276</name>
</gene>
<dbReference type="PROSITE" id="PS00137">
    <property type="entry name" value="SUBTILASE_HIS"/>
    <property type="match status" value="1"/>
</dbReference>
<dbReference type="Proteomes" id="UP000037685">
    <property type="component" value="Unassembled WGS sequence"/>
</dbReference>
<keyword evidence="7" id="KW-0732">Signal</keyword>
<comment type="caution">
    <text evidence="10">The sequence shown here is derived from an EMBL/GenBank/DDBJ whole genome shotgun (WGS) entry which is preliminary data.</text>
</comment>
<dbReference type="Gene3D" id="3.30.70.80">
    <property type="entry name" value="Peptidase S8 propeptide/proteinase inhibitor I9"/>
    <property type="match status" value="1"/>
</dbReference>
<evidence type="ECO:0000256" key="3">
    <source>
        <dbReference type="ARBA" id="ARBA00022801"/>
    </source>
</evidence>
<dbReference type="InterPro" id="IPR023827">
    <property type="entry name" value="Peptidase_S8_Asp-AS"/>
</dbReference>
<dbReference type="Gene3D" id="3.40.50.200">
    <property type="entry name" value="Peptidase S8/S53 domain"/>
    <property type="match status" value="1"/>
</dbReference>
<dbReference type="SMR" id="A0A0M9AFU5"/>
<dbReference type="InterPro" id="IPR015500">
    <property type="entry name" value="Peptidase_S8_subtilisin-rel"/>
</dbReference>
<dbReference type="InterPro" id="IPR036852">
    <property type="entry name" value="Peptidase_S8/S53_dom_sf"/>
</dbReference>
<dbReference type="InterPro" id="IPR037045">
    <property type="entry name" value="S8pro/Inhibitor_I9_sf"/>
</dbReference>
<dbReference type="EMBL" id="LHCI01000106">
    <property type="protein sequence ID" value="KOX91072.1"/>
    <property type="molecule type" value="Genomic_DNA"/>
</dbReference>
<keyword evidence="3 5" id="KW-0378">Hydrolase</keyword>
<sequence length="513" mass="53913">MRKTYWLMALFAVLVLGGCQMASRSDPTPTLAEAFWPKEAPVYGLDDPEAIPGRYIVVFKKGKGQSLLQGGITTLQARLAPQGVVVTQAYTGALQGFAAEMAPQALEAFRQSPDVEFIEADKVVRAWATQSPAPWGLDRIDQRDLPLSNSYTYTATGRGVNVYVIDTGIRTTHREFGGRARVGYDALGGNGQDCNGHGTHVAGTIGGVTYGVAKAVNLYAVRVLDCNGSGSTSGVIAGVDWVTRNHRRPAVANMSLGGGVSTALDNAVKNSIAAGVVYAVAAGNDNANACNYSPARVAEALTVGATTSSDARASFSNYGSCVDLFAPGASIPSAWYTSDTATQTLNGTSMATPHVAGVAALYLEQNPSATPASVASAILNGATTGRLSGIGSGSPNRLLYSLLSSGSGSTAPCTSCSYYTGSLSGPGDYNFQPNGTYYYSPAGTHRAWLRGPAGTDFDLYLWRWDGSRWVTVASSTGPTSEESLSYSGTAGYYLWRIYAYSGSGMYEFWLQRP</sequence>
<dbReference type="EC" id="3.4.21.111" evidence="10"/>
<dbReference type="InterPro" id="IPR000209">
    <property type="entry name" value="Peptidase_S8/S53_dom"/>
</dbReference>
<dbReference type="CDD" id="cd04077">
    <property type="entry name" value="Peptidases_S8_PCSK9_ProteinaseK_like"/>
    <property type="match status" value="1"/>
</dbReference>
<evidence type="ECO:0000259" key="8">
    <source>
        <dbReference type="Pfam" id="PF00082"/>
    </source>
</evidence>
<evidence type="ECO:0000256" key="4">
    <source>
        <dbReference type="ARBA" id="ARBA00022825"/>
    </source>
</evidence>
<dbReference type="PANTHER" id="PTHR43806:SF11">
    <property type="entry name" value="CEREVISIN-RELATED"/>
    <property type="match status" value="1"/>
</dbReference>
<feature type="chain" id="PRO_5005831220" evidence="7">
    <location>
        <begin position="23"/>
        <end position="513"/>
    </location>
</feature>
<dbReference type="RefSeq" id="WP_053768483.1">
    <property type="nucleotide sequence ID" value="NZ_LHCI01000106.1"/>
</dbReference>
<evidence type="ECO:0000313" key="10">
    <source>
        <dbReference type="EMBL" id="KOX91072.1"/>
    </source>
</evidence>
<evidence type="ECO:0000256" key="2">
    <source>
        <dbReference type="ARBA" id="ARBA00022670"/>
    </source>
</evidence>
<evidence type="ECO:0000256" key="5">
    <source>
        <dbReference type="PROSITE-ProRule" id="PRU01240"/>
    </source>
</evidence>
<dbReference type="PANTHER" id="PTHR43806">
    <property type="entry name" value="PEPTIDASE S8"/>
    <property type="match status" value="1"/>
</dbReference>
<dbReference type="PROSITE" id="PS00138">
    <property type="entry name" value="SUBTILASE_SER"/>
    <property type="match status" value="1"/>
</dbReference>
<evidence type="ECO:0000256" key="7">
    <source>
        <dbReference type="SAM" id="SignalP"/>
    </source>
</evidence>
<dbReference type="Gene3D" id="2.60.120.380">
    <property type="match status" value="1"/>
</dbReference>
<dbReference type="InterPro" id="IPR022398">
    <property type="entry name" value="Peptidase_S8_His-AS"/>
</dbReference>
<dbReference type="FunFam" id="3.40.50.200:FF:000014">
    <property type="entry name" value="Proteinase K"/>
    <property type="match status" value="1"/>
</dbReference>
<feature type="active site" description="Charge relay system" evidence="5">
    <location>
        <position position="349"/>
    </location>
</feature>
<dbReference type="PROSITE" id="PS51892">
    <property type="entry name" value="SUBTILASE"/>
    <property type="match status" value="1"/>
</dbReference>
<dbReference type="InterPro" id="IPR023828">
    <property type="entry name" value="Peptidase_S8_Ser-AS"/>
</dbReference>
<evidence type="ECO:0000256" key="6">
    <source>
        <dbReference type="RuleBase" id="RU003355"/>
    </source>
</evidence>
<evidence type="ECO:0000259" key="9">
    <source>
        <dbReference type="Pfam" id="PF05922"/>
    </source>
</evidence>
<dbReference type="Pfam" id="PF05922">
    <property type="entry name" value="Inhibitor_I9"/>
    <property type="match status" value="1"/>
</dbReference>
<comment type="similarity">
    <text evidence="1 5 6">Belongs to the peptidase S8 family.</text>
</comment>
<reference evidence="10 11" key="1">
    <citation type="submission" date="2015-07" db="EMBL/GenBank/DDBJ databases">
        <authorList>
            <person name="Noorani M."/>
        </authorList>
    </citation>
    <scope>NUCLEOTIDE SEQUENCE [LARGE SCALE GENOMIC DNA]</scope>
    <source>
        <strain evidence="11">ATCC 25104 / DSM 625 / JCM 10724 / NBRC 103206 / NCIMB 11243 / YT-1</strain>
    </source>
</reference>
<dbReference type="GO" id="GO:0006508">
    <property type="term" value="P:proteolysis"/>
    <property type="evidence" value="ECO:0007669"/>
    <property type="project" value="UniProtKB-KW"/>
</dbReference>
<dbReference type="PATRIC" id="fig|271.14.peg.2351"/>
<dbReference type="GO" id="GO:0005615">
    <property type="term" value="C:extracellular space"/>
    <property type="evidence" value="ECO:0007669"/>
    <property type="project" value="TreeGrafter"/>
</dbReference>
<evidence type="ECO:0000256" key="1">
    <source>
        <dbReference type="ARBA" id="ARBA00011073"/>
    </source>
</evidence>
<evidence type="ECO:0000313" key="11">
    <source>
        <dbReference type="Proteomes" id="UP000037685"/>
    </source>
</evidence>
<dbReference type="GO" id="GO:0004252">
    <property type="term" value="F:serine-type endopeptidase activity"/>
    <property type="evidence" value="ECO:0007669"/>
    <property type="project" value="UniProtKB-UniRule"/>
</dbReference>
<dbReference type="SUPFAM" id="SSF52743">
    <property type="entry name" value="Subtilisin-like"/>
    <property type="match status" value="1"/>
</dbReference>
<protein>
    <submittedName>
        <fullName evidence="10">Aqualysin-1</fullName>
        <ecNumber evidence="10">3.4.21.111</ecNumber>
    </submittedName>
</protein>
<accession>A0A0M9AFU5</accession>
<feature type="active site" description="Charge relay system" evidence="5">
    <location>
        <position position="166"/>
    </location>
</feature>
<dbReference type="PROSITE" id="PS51257">
    <property type="entry name" value="PROKAR_LIPOPROTEIN"/>
    <property type="match status" value="1"/>
</dbReference>